<reference evidence="6 7" key="1">
    <citation type="journal article" date="2009" name="Nat. Biotechnol.">
        <title>Genome sequence of the recombinant protein production host Pichia pastoris.</title>
        <authorList>
            <person name="De Schutter K."/>
            <person name="Lin Y.C."/>
            <person name="Tiels P."/>
            <person name="Van Hecke A."/>
            <person name="Glinka S."/>
            <person name="Weber-Lehmann J."/>
            <person name="Rouze P."/>
            <person name="Van de Peer Y."/>
            <person name="Callewaert N."/>
        </authorList>
    </citation>
    <scope>NUCLEOTIDE SEQUENCE [LARGE SCALE GENOMIC DNA]</scope>
    <source>
        <strain evidence="7">GS115 / ATCC 20864</strain>
    </source>
</reference>
<dbReference type="EMBL" id="FN392320">
    <property type="protein sequence ID" value="CAY68706.1"/>
    <property type="molecule type" value="Genomic_DNA"/>
</dbReference>
<dbReference type="GO" id="GO:0016192">
    <property type="term" value="P:vesicle-mediated transport"/>
    <property type="evidence" value="ECO:0007669"/>
    <property type="project" value="TreeGrafter"/>
</dbReference>
<gene>
    <name evidence="6" type="ordered locus">PAS_chr2-1_0104</name>
</gene>
<proteinExistence type="predicted"/>
<evidence type="ECO:0000313" key="6">
    <source>
        <dbReference type="EMBL" id="CAY68706.1"/>
    </source>
</evidence>
<dbReference type="GO" id="GO:0000139">
    <property type="term" value="C:Golgi membrane"/>
    <property type="evidence" value="ECO:0007669"/>
    <property type="project" value="TreeGrafter"/>
</dbReference>
<comment type="subcellular location">
    <subcellularLocation>
        <location evidence="1">Membrane</location>
        <topology evidence="1">Multi-pass membrane protein</topology>
    </subcellularLocation>
</comment>
<dbReference type="RefSeq" id="XP_002490986.1">
    <property type="nucleotide sequence ID" value="XM_002490941.1"/>
</dbReference>
<keyword evidence="3 5" id="KW-1133">Transmembrane helix</keyword>
<keyword evidence="2 5" id="KW-0812">Transmembrane</keyword>
<evidence type="ECO:0000256" key="2">
    <source>
        <dbReference type="ARBA" id="ARBA00022692"/>
    </source>
</evidence>
<dbReference type="Proteomes" id="UP000000314">
    <property type="component" value="Chromosome 2"/>
</dbReference>
<feature type="transmembrane region" description="Helical" evidence="5">
    <location>
        <begin position="58"/>
        <end position="76"/>
    </location>
</feature>
<feature type="transmembrane region" description="Helical" evidence="5">
    <location>
        <begin position="88"/>
        <end position="108"/>
    </location>
</feature>
<dbReference type="KEGG" id="ppa:PAS_chr2-1_0104"/>
<keyword evidence="7" id="KW-1185">Reference proteome</keyword>
<dbReference type="FunCoup" id="C4QZN2">
    <property type="interactions" value="58"/>
</dbReference>
<organism evidence="6 7">
    <name type="scientific">Komagataella phaffii (strain GS115 / ATCC 20864)</name>
    <name type="common">Yeast</name>
    <name type="synonym">Pichia pastoris</name>
    <dbReference type="NCBI Taxonomy" id="644223"/>
    <lineage>
        <taxon>Eukaryota</taxon>
        <taxon>Fungi</taxon>
        <taxon>Dikarya</taxon>
        <taxon>Ascomycota</taxon>
        <taxon>Saccharomycotina</taxon>
        <taxon>Pichiomycetes</taxon>
        <taxon>Pichiales</taxon>
        <taxon>Pichiaceae</taxon>
        <taxon>Komagataella</taxon>
    </lineage>
</organism>
<evidence type="ECO:0000313" key="7">
    <source>
        <dbReference type="Proteomes" id="UP000000314"/>
    </source>
</evidence>
<accession>C4QZN2</accession>
<dbReference type="PANTHER" id="PTHR28128:SF1">
    <property type="entry name" value="GOLGI APPARATUS MEMBRANE PROTEIN TVP15"/>
    <property type="match status" value="1"/>
</dbReference>
<dbReference type="InterPro" id="IPR013714">
    <property type="entry name" value="Golgi_TVP15"/>
</dbReference>
<dbReference type="eggNOG" id="ENOG502S6ZT">
    <property type="taxonomic scope" value="Eukaryota"/>
</dbReference>
<name>C4QZN2_KOMPG</name>
<sequence>METEQNYNSLFKAANLFVAGATVSKIRSRTVIQGKLLTLVLLQIFAGALQLLNGLNAFLLSLFIIAFGGVIAALEIKPELVPKVTPYLSFLLSFLGRGGFYIFLGVLISGGSIFRGLIGFLLVIVGVGFVSLEFVGSIEPPPSMREVVSFEEEDII</sequence>
<dbReference type="HOGENOM" id="CLU_120579_0_0_1"/>
<dbReference type="PANTHER" id="PTHR28128">
    <property type="entry name" value="GOLGI APPARATUS MEMBRANE PROTEIN TVP15"/>
    <property type="match status" value="1"/>
</dbReference>
<evidence type="ECO:0000256" key="3">
    <source>
        <dbReference type="ARBA" id="ARBA00022989"/>
    </source>
</evidence>
<feature type="transmembrane region" description="Helical" evidence="5">
    <location>
        <begin position="114"/>
        <end position="135"/>
    </location>
</feature>
<keyword evidence="4 5" id="KW-0472">Membrane</keyword>
<dbReference type="InParanoid" id="C4QZN2"/>
<evidence type="ECO:0000256" key="5">
    <source>
        <dbReference type="SAM" id="Phobius"/>
    </source>
</evidence>
<evidence type="ECO:0008006" key="8">
    <source>
        <dbReference type="Google" id="ProtNLM"/>
    </source>
</evidence>
<evidence type="ECO:0000256" key="4">
    <source>
        <dbReference type="ARBA" id="ARBA00023136"/>
    </source>
</evidence>
<dbReference type="Pfam" id="PF08507">
    <property type="entry name" value="COPI_assoc"/>
    <property type="match status" value="1"/>
</dbReference>
<dbReference type="GeneID" id="8198500"/>
<protein>
    <recommendedName>
        <fullName evidence="8">Late Golgi vesicles protein</fullName>
    </recommendedName>
</protein>
<dbReference type="AlphaFoldDB" id="C4QZN2"/>
<evidence type="ECO:0000256" key="1">
    <source>
        <dbReference type="ARBA" id="ARBA00004141"/>
    </source>
</evidence>